<evidence type="ECO:0000256" key="2">
    <source>
        <dbReference type="ARBA" id="ARBA00002704"/>
    </source>
</evidence>
<comment type="function">
    <text evidence="2">Catalyzes the hydrolysis of 5-hydroxyisourate (HIU) to 2-oxo-4-hydroxy-4-carboxy-5-ureidoimidazoline (OHCU).</text>
</comment>
<comment type="subunit">
    <text evidence="4 8">Homotetramer.</text>
</comment>
<evidence type="ECO:0000256" key="5">
    <source>
        <dbReference type="ARBA" id="ARBA00022631"/>
    </source>
</evidence>
<dbReference type="SUPFAM" id="SSF49472">
    <property type="entry name" value="Transthyretin (synonym: prealbumin)"/>
    <property type="match status" value="1"/>
</dbReference>
<evidence type="ECO:0000256" key="7">
    <source>
        <dbReference type="PIRSR" id="PIRSR600895-51"/>
    </source>
</evidence>
<keyword evidence="6 8" id="KW-0378">Hydrolase</keyword>
<dbReference type="PROSITE" id="PS00769">
    <property type="entry name" value="TRANSTHYRETIN_2"/>
    <property type="match status" value="1"/>
</dbReference>
<accession>A0A127Z693</accession>
<dbReference type="PANTHER" id="PTHR10395:SF7">
    <property type="entry name" value="5-HYDROXYISOURATE HYDROLASE"/>
    <property type="match status" value="1"/>
</dbReference>
<dbReference type="NCBIfam" id="TIGR02962">
    <property type="entry name" value="hdxy_isourate"/>
    <property type="match status" value="1"/>
</dbReference>
<keyword evidence="5 8" id="KW-0659">Purine metabolism</keyword>
<comment type="catalytic activity">
    <reaction evidence="1 8">
        <text>5-hydroxyisourate + H2O = 5-hydroxy-2-oxo-4-ureido-2,5-dihydro-1H-imidazole-5-carboxylate + H(+)</text>
        <dbReference type="Rhea" id="RHEA:23736"/>
        <dbReference type="ChEBI" id="CHEBI:15377"/>
        <dbReference type="ChEBI" id="CHEBI:15378"/>
        <dbReference type="ChEBI" id="CHEBI:18072"/>
        <dbReference type="ChEBI" id="CHEBI:58639"/>
        <dbReference type="EC" id="3.5.2.17"/>
    </reaction>
</comment>
<feature type="binding site" evidence="7">
    <location>
        <position position="9"/>
    </location>
    <ligand>
        <name>substrate</name>
    </ligand>
</feature>
<dbReference type="EMBL" id="LK056665">
    <property type="protein sequence ID" value="CDS82217.1"/>
    <property type="molecule type" value="Genomic_DNA"/>
</dbReference>
<dbReference type="SMART" id="SM00095">
    <property type="entry name" value="TR_THY"/>
    <property type="match status" value="1"/>
</dbReference>
<evidence type="ECO:0000259" key="9">
    <source>
        <dbReference type="SMART" id="SM00095"/>
    </source>
</evidence>
<evidence type="ECO:0000256" key="6">
    <source>
        <dbReference type="ARBA" id="ARBA00022801"/>
    </source>
</evidence>
<dbReference type="EC" id="3.5.2.17" evidence="8"/>
<reference evidence="10" key="1">
    <citation type="submission" date="2014-06" db="EMBL/GenBank/DDBJ databases">
        <authorList>
            <person name="Ju J."/>
            <person name="Zhang J."/>
        </authorList>
    </citation>
    <scope>NUCLEOTIDE SEQUENCE</scope>
    <source>
        <strain evidence="10">SscI8</strain>
    </source>
</reference>
<dbReference type="PANTHER" id="PTHR10395">
    <property type="entry name" value="URICASE AND TRANSTHYRETIN-RELATED"/>
    <property type="match status" value="1"/>
</dbReference>
<name>A0A127Z693_9BASI</name>
<dbReference type="GO" id="GO:0006144">
    <property type="term" value="P:purine nucleobase metabolic process"/>
    <property type="evidence" value="ECO:0007669"/>
    <property type="project" value="UniProtKB-KW"/>
</dbReference>
<evidence type="ECO:0000256" key="3">
    <source>
        <dbReference type="ARBA" id="ARBA00009850"/>
    </source>
</evidence>
<proteinExistence type="inferred from homology"/>
<dbReference type="PROSITE" id="PS00768">
    <property type="entry name" value="TRANSTHYRETIN_1"/>
    <property type="match status" value="1"/>
</dbReference>
<organism evidence="10">
    <name type="scientific">Sporisorium scitamineum</name>
    <dbReference type="NCBI Taxonomy" id="49012"/>
    <lineage>
        <taxon>Eukaryota</taxon>
        <taxon>Fungi</taxon>
        <taxon>Dikarya</taxon>
        <taxon>Basidiomycota</taxon>
        <taxon>Ustilaginomycotina</taxon>
        <taxon>Ustilaginomycetes</taxon>
        <taxon>Ustilaginales</taxon>
        <taxon>Ustilaginaceae</taxon>
        <taxon>Sporisorium</taxon>
    </lineage>
</organism>
<evidence type="ECO:0000256" key="1">
    <source>
        <dbReference type="ARBA" id="ARBA00001043"/>
    </source>
</evidence>
<dbReference type="PRINTS" id="PR00189">
    <property type="entry name" value="TRNSTHYRETIN"/>
</dbReference>
<dbReference type="InterPro" id="IPR023418">
    <property type="entry name" value="Thyroxine_BS"/>
</dbReference>
<sequence>MSKSPITCHVLDSTLGKPAANVRVQLEALSPLNSQFHILATGETNSDGRCPDLLVGQSPKDVLVAKGVFKMTFFTGEYFAKAGRATFYPQVEILFQLTETPDAHYHIPLLLSPFSYTTYRGS</sequence>
<feature type="binding site" evidence="7">
    <location>
        <position position="119"/>
    </location>
    <ligand>
        <name>substrate</name>
    </ligand>
</feature>
<dbReference type="InterPro" id="IPR014306">
    <property type="entry name" value="Hydroxyisourate_hydrolase"/>
</dbReference>
<dbReference type="InterPro" id="IPR023419">
    <property type="entry name" value="Transthyretin_CS"/>
</dbReference>
<evidence type="ECO:0000313" key="10">
    <source>
        <dbReference type="EMBL" id="CDS82217.1"/>
    </source>
</evidence>
<dbReference type="AlphaFoldDB" id="A0A127Z693"/>
<dbReference type="InterPro" id="IPR036817">
    <property type="entry name" value="Transthyretin/HIU_hydrolase_sf"/>
</dbReference>
<dbReference type="GO" id="GO:0033971">
    <property type="term" value="F:hydroxyisourate hydrolase activity"/>
    <property type="evidence" value="ECO:0007669"/>
    <property type="project" value="UniProtKB-EC"/>
</dbReference>
<evidence type="ECO:0000256" key="8">
    <source>
        <dbReference type="RuleBase" id="RU361270"/>
    </source>
</evidence>
<dbReference type="OrthoDB" id="10265230at2759"/>
<feature type="binding site" evidence="7">
    <location>
        <position position="49"/>
    </location>
    <ligand>
        <name>substrate</name>
    </ligand>
</feature>
<dbReference type="Pfam" id="PF00576">
    <property type="entry name" value="Transthyretin"/>
    <property type="match status" value="1"/>
</dbReference>
<protein>
    <recommendedName>
        <fullName evidence="8">5-hydroxyisourate hydrolase</fullName>
        <shortName evidence="8">HIU hydrolase</shortName>
        <shortName evidence="8">HIUHase</shortName>
        <ecNumber evidence="8">3.5.2.17</ecNumber>
    </recommendedName>
</protein>
<dbReference type="Gene3D" id="2.60.40.180">
    <property type="entry name" value="Transthyretin/hydroxyisourate hydrolase domain"/>
    <property type="match status" value="1"/>
</dbReference>
<dbReference type="InterPro" id="IPR000895">
    <property type="entry name" value="Transthyretin/HIU_hydrolase"/>
</dbReference>
<gene>
    <name evidence="10" type="ORF">SPSC_03037</name>
</gene>
<feature type="domain" description="Transthyretin/hydroxyisourate hydrolase" evidence="9">
    <location>
        <begin position="1"/>
        <end position="121"/>
    </location>
</feature>
<dbReference type="InterPro" id="IPR023416">
    <property type="entry name" value="Transthyretin/HIU_hydrolase_d"/>
</dbReference>
<evidence type="ECO:0000256" key="4">
    <source>
        <dbReference type="ARBA" id="ARBA00011881"/>
    </source>
</evidence>
<dbReference type="CDD" id="cd05822">
    <property type="entry name" value="TLP_HIUase"/>
    <property type="match status" value="1"/>
</dbReference>
<comment type="similarity">
    <text evidence="3 8">Belongs to the transthyretin family. 5-hydroxyisourate hydrolase subfamily.</text>
</comment>